<evidence type="ECO:0000259" key="2">
    <source>
        <dbReference type="Pfam" id="PF12804"/>
    </source>
</evidence>
<feature type="domain" description="MobA-like NTP transferase" evidence="2">
    <location>
        <begin position="351"/>
        <end position="511"/>
    </location>
</feature>
<proteinExistence type="predicted"/>
<keyword evidence="3" id="KW-0808">Transferase</keyword>
<dbReference type="SUPFAM" id="SSF53448">
    <property type="entry name" value="Nucleotide-diphospho-sugar transferases"/>
    <property type="match status" value="1"/>
</dbReference>
<comment type="caution">
    <text evidence="3">The sequence shown here is derived from an EMBL/GenBank/DDBJ whole genome shotgun (WGS) entry which is preliminary data.</text>
</comment>
<accession>A0A9D1M3L4</accession>
<name>A0A9D1M3L4_9PROT</name>
<sequence>MKYQEYNVNQAKGVRLFEAVRLDGMILEKGHILNDEDIIQLKLSGIKRIFGAEMGENDLDYQTALGVIAAKLCGENTAFAVNEDGLCRIVADADGIFVASDDRVAKFNRLSPVLVLNTVPPYAEIKCGEVIAELELTVPVISAAAVDEFVFSISGNIPLLQVINPPEQKVTLLYTKFYNDKTETAHFTNVVTRLVRNFKGLNLQFGAEHEAKHETEKVADVLEVALKGDGSVVFIIPGSRSGHDDDVVPAAVRSVADEIVCRGIPQIGVPDLQIAVKKDKKIILLPFDYDRVDSELTGHFIKQALVNEKLTPADFARPQNVLLPRGQTYDGEEELLRAGTAQHPGAAKVAVVVLAAGVGRRAGRNKLLYEVDDEPLFLRAVRAAIHSEAGPVFVIIGDHAAEFEEALENIDVNVIYNPAYRSGIKTSINLGLKSVPNFCDGVLLLPADMPNITPQFINKMIKQFDKKTEKQVVTAALNGVKSNPVIWSRSLYDVADLVPENAELRPVLIEHSDYTKTVKGDEYILLDVNYPNDLEQLNK</sequence>
<protein>
    <submittedName>
        <fullName evidence="3">NTP transferase domain-containing protein</fullName>
    </submittedName>
</protein>
<dbReference type="PANTHER" id="PTHR43777:SF1">
    <property type="entry name" value="MOLYBDENUM COFACTOR CYTIDYLYLTRANSFERASE"/>
    <property type="match status" value="1"/>
</dbReference>
<dbReference type="Gene3D" id="3.90.550.10">
    <property type="entry name" value="Spore Coat Polysaccharide Biosynthesis Protein SpsA, Chain A"/>
    <property type="match status" value="1"/>
</dbReference>
<dbReference type="EMBL" id="DVNC01000022">
    <property type="protein sequence ID" value="HIU53054.1"/>
    <property type="molecule type" value="Genomic_DNA"/>
</dbReference>
<organism evidence="3 4">
    <name type="scientific">Candidatus Scatocola faecipullorum</name>
    <dbReference type="NCBI Taxonomy" id="2840917"/>
    <lineage>
        <taxon>Bacteria</taxon>
        <taxon>Pseudomonadati</taxon>
        <taxon>Pseudomonadota</taxon>
        <taxon>Alphaproteobacteria</taxon>
        <taxon>Rhodospirillales</taxon>
        <taxon>Rhodospirillaceae</taxon>
        <taxon>Rhodospirillaceae incertae sedis</taxon>
        <taxon>Candidatus Scatocola</taxon>
    </lineage>
</organism>
<dbReference type="CDD" id="cd04182">
    <property type="entry name" value="GT_2_like_f"/>
    <property type="match status" value="1"/>
</dbReference>
<keyword evidence="1" id="KW-0460">Magnesium</keyword>
<evidence type="ECO:0000313" key="4">
    <source>
        <dbReference type="Proteomes" id="UP000824107"/>
    </source>
</evidence>
<dbReference type="Proteomes" id="UP000824107">
    <property type="component" value="Unassembled WGS sequence"/>
</dbReference>
<dbReference type="Pfam" id="PF12804">
    <property type="entry name" value="NTP_transf_3"/>
    <property type="match status" value="1"/>
</dbReference>
<dbReference type="InterPro" id="IPR029044">
    <property type="entry name" value="Nucleotide-diphossugar_trans"/>
</dbReference>
<evidence type="ECO:0000313" key="3">
    <source>
        <dbReference type="EMBL" id="HIU53054.1"/>
    </source>
</evidence>
<dbReference type="InterPro" id="IPR025877">
    <property type="entry name" value="MobA-like_NTP_Trfase"/>
</dbReference>
<dbReference type="GO" id="GO:0016779">
    <property type="term" value="F:nucleotidyltransferase activity"/>
    <property type="evidence" value="ECO:0007669"/>
    <property type="project" value="UniProtKB-ARBA"/>
</dbReference>
<gene>
    <name evidence="3" type="ORF">IAD20_03120</name>
</gene>
<reference evidence="3" key="1">
    <citation type="submission" date="2020-10" db="EMBL/GenBank/DDBJ databases">
        <authorList>
            <person name="Gilroy R."/>
        </authorList>
    </citation>
    <scope>NUCLEOTIDE SEQUENCE</scope>
    <source>
        <strain evidence="3">ChiW3-316</strain>
    </source>
</reference>
<dbReference type="PANTHER" id="PTHR43777">
    <property type="entry name" value="MOLYBDENUM COFACTOR CYTIDYLYLTRANSFERASE"/>
    <property type="match status" value="1"/>
</dbReference>
<reference evidence="3" key="2">
    <citation type="journal article" date="2021" name="PeerJ">
        <title>Extensive microbial diversity within the chicken gut microbiome revealed by metagenomics and culture.</title>
        <authorList>
            <person name="Gilroy R."/>
            <person name="Ravi A."/>
            <person name="Getino M."/>
            <person name="Pursley I."/>
            <person name="Horton D.L."/>
            <person name="Alikhan N.F."/>
            <person name="Baker D."/>
            <person name="Gharbi K."/>
            <person name="Hall N."/>
            <person name="Watson M."/>
            <person name="Adriaenssens E.M."/>
            <person name="Foster-Nyarko E."/>
            <person name="Jarju S."/>
            <person name="Secka A."/>
            <person name="Antonio M."/>
            <person name="Oren A."/>
            <person name="Chaudhuri R.R."/>
            <person name="La Ragione R."/>
            <person name="Hildebrand F."/>
            <person name="Pallen M.J."/>
        </authorList>
    </citation>
    <scope>NUCLEOTIDE SEQUENCE</scope>
    <source>
        <strain evidence="3">ChiW3-316</strain>
    </source>
</reference>
<evidence type="ECO:0000256" key="1">
    <source>
        <dbReference type="ARBA" id="ARBA00022842"/>
    </source>
</evidence>
<dbReference type="AlphaFoldDB" id="A0A9D1M3L4"/>